<dbReference type="PANTHER" id="PTHR43773">
    <property type="entry name" value="MAGNESIUM TRANSPORTER MGTE"/>
    <property type="match status" value="1"/>
</dbReference>
<dbReference type="InterPro" id="IPR006668">
    <property type="entry name" value="Mg_transptr_MgtE_intracell_dom"/>
</dbReference>
<dbReference type="InterPro" id="IPR038076">
    <property type="entry name" value="MgtE_N_sf"/>
</dbReference>
<evidence type="ECO:0000256" key="5">
    <source>
        <dbReference type="ARBA" id="ARBA00022842"/>
    </source>
</evidence>
<dbReference type="Gene3D" id="1.10.357.20">
    <property type="entry name" value="SLC41 divalent cation transporters, integral membrane domain"/>
    <property type="match status" value="1"/>
</dbReference>
<gene>
    <name evidence="11" type="primary">mgtE</name>
    <name evidence="11" type="ORF">QVH07_05110</name>
</gene>
<keyword evidence="3 9" id="KW-0813">Transport</keyword>
<proteinExistence type="inferred from homology"/>
<keyword evidence="12" id="KW-1185">Reference proteome</keyword>
<name>A0ABT7YAF9_9BACT</name>
<sequence>METIKQFELSKEYLESLRIAIEGEDGSFIQESFEGVNVADIASMLEELTMEEALFVFKTIDKQVASDILTELEDDTLDKVIKEMDYQELASYIQLMDSDDAADMLNLFDDKESQEIIGYFDDKAKSLQVIDLLKYEEDTAGGIMAKEYIRANKNWTVVQTINEIRRQAENVEKIFSIYVVNNRQHLLGRVSLKKIVLASDQTLIQDIYEEELISVTTDTDQEEVAEIMRRYDLESIPVVNAKNVLVGRITVDDILDVLREEAEEDMQAMTGITDTVDEYDSVIKLTKARLPWLLIGIIGGLMGAGFIGFFEGGLSKVTALAFFIPLITATGGNVGIQSSSLVVQSLASKSAFDDSLSKRFLKGLLVAILNGLILALFVFGMVVLFYGNGARFAMVVSIALFSVVLLASFMGTVTPIVLDRMGINPALASGPFITTANDLLGLAVYFLVAMSLLNL</sequence>
<feature type="domain" description="CBS" evidence="10">
    <location>
        <begin position="208"/>
        <end position="264"/>
    </location>
</feature>
<dbReference type="Pfam" id="PF01769">
    <property type="entry name" value="MgtE"/>
    <property type="match status" value="1"/>
</dbReference>
<evidence type="ECO:0000256" key="1">
    <source>
        <dbReference type="ARBA" id="ARBA00004141"/>
    </source>
</evidence>
<dbReference type="PANTHER" id="PTHR43773:SF1">
    <property type="entry name" value="MAGNESIUM TRANSPORTER MGTE"/>
    <property type="match status" value="1"/>
</dbReference>
<feature type="transmembrane region" description="Helical" evidence="9">
    <location>
        <begin position="364"/>
        <end position="386"/>
    </location>
</feature>
<organism evidence="11 12">
    <name type="scientific">Algoriphagus sediminis</name>
    <dbReference type="NCBI Taxonomy" id="3057113"/>
    <lineage>
        <taxon>Bacteria</taxon>
        <taxon>Pseudomonadati</taxon>
        <taxon>Bacteroidota</taxon>
        <taxon>Cytophagia</taxon>
        <taxon>Cytophagales</taxon>
        <taxon>Cyclobacteriaceae</taxon>
        <taxon>Algoriphagus</taxon>
    </lineage>
</organism>
<feature type="transmembrane region" description="Helical" evidence="9">
    <location>
        <begin position="322"/>
        <end position="343"/>
    </location>
</feature>
<dbReference type="InterPro" id="IPR036739">
    <property type="entry name" value="SLC41_membr_dom_sf"/>
</dbReference>
<dbReference type="NCBIfam" id="TIGR00400">
    <property type="entry name" value="mgtE"/>
    <property type="match status" value="1"/>
</dbReference>
<dbReference type="EMBL" id="JAUEPH010000002">
    <property type="protein sequence ID" value="MDN3203512.1"/>
    <property type="molecule type" value="Genomic_DNA"/>
</dbReference>
<evidence type="ECO:0000313" key="12">
    <source>
        <dbReference type="Proteomes" id="UP001171916"/>
    </source>
</evidence>
<reference evidence="11" key="1">
    <citation type="submission" date="2023-06" db="EMBL/GenBank/DDBJ databases">
        <title>Robiginitalea aurantiacus sp. nov. and Algoriphagus sediminis sp. nov., isolated from coastal sediment.</title>
        <authorList>
            <person name="Zhou Z.Y."/>
            <person name="An J."/>
            <person name="Jia Y.W."/>
            <person name="Du Z.J."/>
        </authorList>
    </citation>
    <scope>NUCLEOTIDE SEQUENCE</scope>
    <source>
        <strain evidence="11">C2-7</strain>
    </source>
</reference>
<evidence type="ECO:0000313" key="11">
    <source>
        <dbReference type="EMBL" id="MDN3203512.1"/>
    </source>
</evidence>
<protein>
    <recommendedName>
        <fullName evidence="9">Magnesium transporter MgtE</fullName>
    </recommendedName>
</protein>
<dbReference type="Gene3D" id="1.25.60.10">
    <property type="entry name" value="MgtE N-terminal domain-like"/>
    <property type="match status" value="1"/>
</dbReference>
<dbReference type="SUPFAM" id="SSF158791">
    <property type="entry name" value="MgtE N-terminal domain-like"/>
    <property type="match status" value="1"/>
</dbReference>
<feature type="transmembrane region" description="Helical" evidence="9">
    <location>
        <begin position="392"/>
        <end position="418"/>
    </location>
</feature>
<dbReference type="PROSITE" id="PS51371">
    <property type="entry name" value="CBS"/>
    <property type="match status" value="1"/>
</dbReference>
<dbReference type="Proteomes" id="UP001171916">
    <property type="component" value="Unassembled WGS sequence"/>
</dbReference>
<evidence type="ECO:0000256" key="8">
    <source>
        <dbReference type="PROSITE-ProRule" id="PRU00703"/>
    </source>
</evidence>
<feature type="transmembrane region" description="Helical" evidence="9">
    <location>
        <begin position="290"/>
        <end position="310"/>
    </location>
</feature>
<evidence type="ECO:0000256" key="3">
    <source>
        <dbReference type="ARBA" id="ARBA00022448"/>
    </source>
</evidence>
<keyword evidence="5 9" id="KW-0460">Magnesium</keyword>
<evidence type="ECO:0000259" key="10">
    <source>
        <dbReference type="PROSITE" id="PS51371"/>
    </source>
</evidence>
<dbReference type="InterPro" id="IPR006669">
    <property type="entry name" value="MgtE_transporter"/>
</dbReference>
<keyword evidence="6 9" id="KW-1133">Transmembrane helix</keyword>
<comment type="caution">
    <text evidence="11">The sequence shown here is derived from an EMBL/GenBank/DDBJ whole genome shotgun (WGS) entry which is preliminary data.</text>
</comment>
<accession>A0ABT7YAF9</accession>
<dbReference type="InterPro" id="IPR006667">
    <property type="entry name" value="SLC41_membr_dom"/>
</dbReference>
<keyword evidence="7 9" id="KW-0472">Membrane</keyword>
<dbReference type="InterPro" id="IPR046342">
    <property type="entry name" value="CBS_dom_sf"/>
</dbReference>
<dbReference type="SMART" id="SM00924">
    <property type="entry name" value="MgtE_N"/>
    <property type="match status" value="1"/>
</dbReference>
<comment type="similarity">
    <text evidence="2 9">Belongs to the SLC41A transporter family.</text>
</comment>
<keyword evidence="4 9" id="KW-0812">Transmembrane</keyword>
<comment type="function">
    <text evidence="9">Acts as a magnesium transporter.</text>
</comment>
<comment type="subcellular location">
    <subcellularLocation>
        <location evidence="9">Cell membrane</location>
        <topology evidence="9">Multi-pass membrane protein</topology>
    </subcellularLocation>
    <subcellularLocation>
        <location evidence="1">Membrane</location>
        <topology evidence="1">Multi-pass membrane protein</topology>
    </subcellularLocation>
</comment>
<evidence type="ECO:0000256" key="2">
    <source>
        <dbReference type="ARBA" id="ARBA00009749"/>
    </source>
</evidence>
<evidence type="ECO:0000256" key="9">
    <source>
        <dbReference type="RuleBase" id="RU362011"/>
    </source>
</evidence>
<dbReference type="InterPro" id="IPR000644">
    <property type="entry name" value="CBS_dom"/>
</dbReference>
<comment type="subunit">
    <text evidence="9">Homodimer.</text>
</comment>
<feature type="transmembrane region" description="Helical" evidence="9">
    <location>
        <begin position="430"/>
        <end position="453"/>
    </location>
</feature>
<dbReference type="Gene3D" id="3.10.580.10">
    <property type="entry name" value="CBS-domain"/>
    <property type="match status" value="1"/>
</dbReference>
<dbReference type="SMART" id="SM00116">
    <property type="entry name" value="CBS"/>
    <property type="match status" value="2"/>
</dbReference>
<dbReference type="Pfam" id="PF00571">
    <property type="entry name" value="CBS"/>
    <property type="match status" value="1"/>
</dbReference>
<evidence type="ECO:0000256" key="6">
    <source>
        <dbReference type="ARBA" id="ARBA00022989"/>
    </source>
</evidence>
<dbReference type="SUPFAM" id="SSF161093">
    <property type="entry name" value="MgtE membrane domain-like"/>
    <property type="match status" value="1"/>
</dbReference>
<dbReference type="RefSeq" id="WP_289999073.1">
    <property type="nucleotide sequence ID" value="NZ_JAUEPH010000002.1"/>
</dbReference>
<evidence type="ECO:0000256" key="7">
    <source>
        <dbReference type="ARBA" id="ARBA00023136"/>
    </source>
</evidence>
<keyword evidence="9" id="KW-1003">Cell membrane</keyword>
<dbReference type="CDD" id="cd04606">
    <property type="entry name" value="CBS_pair_Mg_transporter"/>
    <property type="match status" value="1"/>
</dbReference>
<dbReference type="SUPFAM" id="SSF54631">
    <property type="entry name" value="CBS-domain pair"/>
    <property type="match status" value="1"/>
</dbReference>
<keyword evidence="8" id="KW-0129">CBS domain</keyword>
<evidence type="ECO:0000256" key="4">
    <source>
        <dbReference type="ARBA" id="ARBA00022692"/>
    </source>
</evidence>
<keyword evidence="9" id="KW-0479">Metal-binding</keyword>
<dbReference type="Pfam" id="PF03448">
    <property type="entry name" value="MgtE_N"/>
    <property type="match status" value="1"/>
</dbReference>